<dbReference type="PANTHER" id="PTHR11229:SF8">
    <property type="entry name" value="LARGE RIBOSOMAL SUBUNIT PROTEIN UL3M"/>
    <property type="match status" value="1"/>
</dbReference>
<evidence type="ECO:0000256" key="1">
    <source>
        <dbReference type="ARBA" id="ARBA00035209"/>
    </source>
</evidence>
<proteinExistence type="predicted"/>
<dbReference type="InterPro" id="IPR019927">
    <property type="entry name" value="Ribosomal_uL3_bac/org-type"/>
</dbReference>
<dbReference type="PANTHER" id="PTHR11229">
    <property type="entry name" value="50S RIBOSOMAL PROTEIN L3"/>
    <property type="match status" value="1"/>
</dbReference>
<reference evidence="3" key="1">
    <citation type="submission" date="2010-08" db="EMBL/GenBank/DDBJ databases">
        <authorList>
            <consortium name="Caenorhabditis japonica Sequencing Consortium"/>
            <person name="Wilson R.K."/>
        </authorList>
    </citation>
    <scope>NUCLEOTIDE SEQUENCE [LARGE SCALE GENOMIC DNA]</scope>
    <source>
        <strain evidence="3">DF5081</strain>
    </source>
</reference>
<protein>
    <recommendedName>
        <fullName evidence="1">Large ribosomal subunit protein uL3m</fullName>
    </recommendedName>
</protein>
<dbReference type="Gene3D" id="2.40.30.10">
    <property type="entry name" value="Translation factors"/>
    <property type="match status" value="1"/>
</dbReference>
<dbReference type="AlphaFoldDB" id="A0A8R1E2E6"/>
<organism evidence="2 3">
    <name type="scientific">Caenorhabditis japonica</name>
    <dbReference type="NCBI Taxonomy" id="281687"/>
    <lineage>
        <taxon>Eukaryota</taxon>
        <taxon>Metazoa</taxon>
        <taxon>Ecdysozoa</taxon>
        <taxon>Nematoda</taxon>
        <taxon>Chromadorea</taxon>
        <taxon>Rhabditida</taxon>
        <taxon>Rhabditina</taxon>
        <taxon>Rhabditomorpha</taxon>
        <taxon>Rhabditoidea</taxon>
        <taxon>Rhabditidae</taxon>
        <taxon>Peloderinae</taxon>
        <taxon>Caenorhabditis</taxon>
    </lineage>
</organism>
<dbReference type="InterPro" id="IPR009000">
    <property type="entry name" value="Transl_B-barrel_sf"/>
</dbReference>
<name>A0A8R1E2E6_CAEJA</name>
<dbReference type="GO" id="GO:0003735">
    <property type="term" value="F:structural constituent of ribosome"/>
    <property type="evidence" value="ECO:0007669"/>
    <property type="project" value="InterPro"/>
</dbReference>
<dbReference type="GO" id="GO:0006412">
    <property type="term" value="P:translation"/>
    <property type="evidence" value="ECO:0007669"/>
    <property type="project" value="InterPro"/>
</dbReference>
<dbReference type="Proteomes" id="UP000005237">
    <property type="component" value="Unassembled WGS sequence"/>
</dbReference>
<reference evidence="2" key="2">
    <citation type="submission" date="2022-06" db="UniProtKB">
        <authorList>
            <consortium name="EnsemblMetazoa"/>
        </authorList>
    </citation>
    <scope>IDENTIFICATION</scope>
    <source>
        <strain evidence="2">DF5081</strain>
    </source>
</reference>
<dbReference type="GO" id="GO:0005762">
    <property type="term" value="C:mitochondrial large ribosomal subunit"/>
    <property type="evidence" value="ECO:0007669"/>
    <property type="project" value="TreeGrafter"/>
</dbReference>
<evidence type="ECO:0000313" key="2">
    <source>
        <dbReference type="EnsemblMetazoa" id="CJA18291.1"/>
    </source>
</evidence>
<keyword evidence="3" id="KW-1185">Reference proteome</keyword>
<dbReference type="SUPFAM" id="SSF50447">
    <property type="entry name" value="Translation proteins"/>
    <property type="match status" value="1"/>
</dbReference>
<evidence type="ECO:0000313" key="3">
    <source>
        <dbReference type="Proteomes" id="UP000005237"/>
    </source>
</evidence>
<sequence length="243" mass="26753">MIRLISNVHSCHALELSSRMLAPTSGYISQQRGRRRTLTPVPWLPAKKEKEGNINQNVNNKIKSLLGTVVQREALVISENSAQSLYDSKCRITDIPENSRRVGLIVRKIGMLPQWTKNGSRILCTLLEVAENHVVSVVSPESWYKASVVGKRKAFNRDGPMWRVSVGAVNANPTGFTTAYRKQFVKAGVPTKETIGSFLVSGDAIPTPGHPLDVRHFGVGQFVTATGKTIDWGFQVGDWCKGA</sequence>
<dbReference type="EnsemblMetazoa" id="CJA18291.1">
    <property type="protein sequence ID" value="CJA18291.1"/>
    <property type="gene ID" value="WBGene00137496"/>
</dbReference>
<accession>A0A8R1E2E6</accession>